<evidence type="ECO:0000313" key="1">
    <source>
        <dbReference type="EMBL" id="AFI83776.1"/>
    </source>
</evidence>
<reference evidence="1 2" key="2">
    <citation type="journal article" date="2013" name="Int. J. Syst. Evol. Microbiol.">
        <title>Methylophaga nitratireducenticrescens sp. nov. and Methylophaga frappieri sp. nov., isolated from the biofilm of the methanol-fed denitrification system treating the seawater at the Montreal Biodome.</title>
        <authorList>
            <person name="Villeneuve C."/>
            <person name="Martineau C."/>
            <person name="Mauffrey F."/>
            <person name="Villemur R."/>
        </authorList>
    </citation>
    <scope>NUCLEOTIDE SEQUENCE [LARGE SCALE GENOMIC DNA]</scope>
    <source>
        <strain evidence="1 2">JAM1</strain>
    </source>
</reference>
<dbReference type="Gene3D" id="3.40.50.150">
    <property type="entry name" value="Vaccinia Virus protein VP39"/>
    <property type="match status" value="1"/>
</dbReference>
<dbReference type="InterPro" id="IPR029063">
    <property type="entry name" value="SAM-dependent_MTases_sf"/>
</dbReference>
<dbReference type="PANTHER" id="PTHR42912">
    <property type="entry name" value="METHYLTRANSFERASE"/>
    <property type="match status" value="1"/>
</dbReference>
<dbReference type="EMBL" id="CP003390">
    <property type="protein sequence ID" value="AFI83776.1"/>
    <property type="molecule type" value="Genomic_DNA"/>
</dbReference>
<dbReference type="GO" id="GO:0032259">
    <property type="term" value="P:methylation"/>
    <property type="evidence" value="ECO:0007669"/>
    <property type="project" value="UniProtKB-KW"/>
</dbReference>
<dbReference type="SUPFAM" id="SSF53335">
    <property type="entry name" value="S-adenosyl-L-methionine-dependent methyltransferases"/>
    <property type="match status" value="1"/>
</dbReference>
<dbReference type="eggNOG" id="COG2226">
    <property type="taxonomic scope" value="Bacteria"/>
</dbReference>
<protein>
    <submittedName>
        <fullName evidence="1">SAM-dependent methyltransferase</fullName>
    </submittedName>
</protein>
<dbReference type="GO" id="GO:0008757">
    <property type="term" value="F:S-adenosylmethionine-dependent methyltransferase activity"/>
    <property type="evidence" value="ECO:0007669"/>
    <property type="project" value="InterPro"/>
</dbReference>
<dbReference type="Pfam" id="PF08241">
    <property type="entry name" value="Methyltransf_11"/>
    <property type="match status" value="1"/>
</dbReference>
<dbReference type="OrthoDB" id="5614764at2"/>
<accession>I1XHA7</accession>
<keyword evidence="2" id="KW-1185">Reference proteome</keyword>
<dbReference type="HOGENOM" id="CLU_081534_3_0_6"/>
<dbReference type="InterPro" id="IPR050508">
    <property type="entry name" value="Methyltransf_Superfamily"/>
</dbReference>
<dbReference type="InterPro" id="IPR013216">
    <property type="entry name" value="Methyltransf_11"/>
</dbReference>
<dbReference type="CDD" id="cd02440">
    <property type="entry name" value="AdoMet_MTases"/>
    <property type="match status" value="1"/>
</dbReference>
<sequence>MEAPRLASQLRCPNGVEAPEVAKRMNDANRVLNHKCIDLLQLRASDSLLEIGPGNGAFVVDIINAADNISYTGLDWSPEMVAEAQRLNVHLVEQERANFLQGSSEQILFEANSFDKVMAVHTLYFLENPGDHLMEIRRVMKPGGQFCIAYGDRSFMKDLPFVPYGFNLYDETEALALLRSSGFQTINTFQHNESGLSNTGAHVNKVINIIVCNA</sequence>
<keyword evidence="1" id="KW-0808">Transferase</keyword>
<gene>
    <name evidence="1" type="ordered locus">Q7A_934</name>
</gene>
<reference evidence="1 2" key="1">
    <citation type="journal article" date="2012" name="J. Bacteriol.">
        <title>Complete genome sequences of Methylophaga sp. strain JAM1 and Methylophaga sp. strain JAM7.</title>
        <authorList>
            <person name="Villeneuve C."/>
            <person name="Martineau C."/>
            <person name="Mauffrey F."/>
            <person name="Villemur R."/>
        </authorList>
    </citation>
    <scope>NUCLEOTIDE SEQUENCE [LARGE SCALE GENOMIC DNA]</scope>
    <source>
        <strain evidence="1 2">JAM1</strain>
    </source>
</reference>
<dbReference type="PATRIC" id="fig|754476.3.peg.921"/>
<evidence type="ECO:0000313" key="2">
    <source>
        <dbReference type="Proteomes" id="UP000009144"/>
    </source>
</evidence>
<dbReference type="STRING" id="754476.Q7A_934"/>
<keyword evidence="1" id="KW-0489">Methyltransferase</keyword>
<dbReference type="RefSeq" id="WP_014706151.1">
    <property type="nucleotide sequence ID" value="NC_017857.3"/>
</dbReference>
<proteinExistence type="predicted"/>
<organism evidence="1 2">
    <name type="scientific">Methylophaga nitratireducenticrescens</name>
    <dbReference type="NCBI Taxonomy" id="754476"/>
    <lineage>
        <taxon>Bacteria</taxon>
        <taxon>Pseudomonadati</taxon>
        <taxon>Pseudomonadota</taxon>
        <taxon>Gammaproteobacteria</taxon>
        <taxon>Thiotrichales</taxon>
        <taxon>Piscirickettsiaceae</taxon>
        <taxon>Methylophaga</taxon>
    </lineage>
</organism>
<dbReference type="KEGG" id="mej:Q7A_934"/>
<dbReference type="Proteomes" id="UP000009144">
    <property type="component" value="Chromosome"/>
</dbReference>
<dbReference type="AlphaFoldDB" id="I1XHA7"/>
<name>I1XHA7_METNJ</name>